<name>A0A1F7GIN0_9BACT</name>
<keyword evidence="1" id="KW-0472">Membrane</keyword>
<feature type="transmembrane region" description="Helical" evidence="1">
    <location>
        <begin position="260"/>
        <end position="281"/>
    </location>
</feature>
<reference evidence="2 3" key="1">
    <citation type="journal article" date="2016" name="Nat. Commun.">
        <title>Thousands of microbial genomes shed light on interconnected biogeochemical processes in an aquifer system.</title>
        <authorList>
            <person name="Anantharaman K."/>
            <person name="Brown C.T."/>
            <person name="Hug L.A."/>
            <person name="Sharon I."/>
            <person name="Castelle C.J."/>
            <person name="Probst A.J."/>
            <person name="Thomas B.C."/>
            <person name="Singh A."/>
            <person name="Wilkins M.J."/>
            <person name="Karaoz U."/>
            <person name="Brodie E.L."/>
            <person name="Williams K.H."/>
            <person name="Hubbard S.S."/>
            <person name="Banfield J.F."/>
        </authorList>
    </citation>
    <scope>NUCLEOTIDE SEQUENCE [LARGE SCALE GENOMIC DNA]</scope>
</reference>
<keyword evidence="1" id="KW-1133">Transmembrane helix</keyword>
<dbReference type="EMBL" id="MFZH01000023">
    <property type="protein sequence ID" value="OGK18868.1"/>
    <property type="molecule type" value="Genomic_DNA"/>
</dbReference>
<dbReference type="Proteomes" id="UP000176850">
    <property type="component" value="Unassembled WGS sequence"/>
</dbReference>
<feature type="transmembrane region" description="Helical" evidence="1">
    <location>
        <begin position="117"/>
        <end position="137"/>
    </location>
</feature>
<dbReference type="AlphaFoldDB" id="A0A1F7GIN0"/>
<comment type="caution">
    <text evidence="2">The sequence shown here is derived from an EMBL/GenBank/DDBJ whole genome shotgun (WGS) entry which is preliminary data.</text>
</comment>
<feature type="transmembrane region" description="Helical" evidence="1">
    <location>
        <begin position="188"/>
        <end position="213"/>
    </location>
</feature>
<evidence type="ECO:0000256" key="1">
    <source>
        <dbReference type="SAM" id="Phobius"/>
    </source>
</evidence>
<gene>
    <name evidence="2" type="ORF">A2799_02280</name>
</gene>
<feature type="transmembrane region" description="Helical" evidence="1">
    <location>
        <begin position="75"/>
        <end position="105"/>
    </location>
</feature>
<sequence>MDSKKSLPSISTLFRDSWQMFTKSILSIFLLNILSILLYLAVGAICVLLFVISGAGATLFKTGASGLLSSITPSVFFGFGAVFVLFFLVMLVIGSAVSSAAILLFDSEGKLSVLEAFRKGITLIIPLTAVGLIHLFLGMGGFFVFVFPGIIISYLLAFSSFEVILNGKRPMEAIKRSVSIVSHNFGDIFVRWFVLILVYFGIAFVLPGLLGAISKELKIYVTGLSFIVNMFLGWYILAFNVTLYKQFKDLAHSKDVKSITWMWIVAIIGWIIALLVFFAGWKLITSPAFLDAFTKNVKTNSAPYAFPTTSHTQVPLPTAGSYQPASSNCTQYPIREGEFTSDKCYSAKDYSDLLYYLQRYDSAASVYNGAIASMNITCNGSEFFKDACARDTTDKTNAENDINNYKGIITAIISRGK</sequence>
<evidence type="ECO:0000313" key="3">
    <source>
        <dbReference type="Proteomes" id="UP000176850"/>
    </source>
</evidence>
<protein>
    <recommendedName>
        <fullName evidence="4">Glycerophosphoryl diester phosphodiesterase membrane domain-containing protein</fullName>
    </recommendedName>
</protein>
<evidence type="ECO:0008006" key="4">
    <source>
        <dbReference type="Google" id="ProtNLM"/>
    </source>
</evidence>
<evidence type="ECO:0000313" key="2">
    <source>
        <dbReference type="EMBL" id="OGK18868.1"/>
    </source>
</evidence>
<feature type="transmembrane region" description="Helical" evidence="1">
    <location>
        <begin position="143"/>
        <end position="167"/>
    </location>
</feature>
<feature type="transmembrane region" description="Helical" evidence="1">
    <location>
        <begin position="25"/>
        <end position="55"/>
    </location>
</feature>
<feature type="transmembrane region" description="Helical" evidence="1">
    <location>
        <begin position="219"/>
        <end position="239"/>
    </location>
</feature>
<accession>A0A1F7GIN0</accession>
<proteinExistence type="predicted"/>
<organism evidence="2 3">
    <name type="scientific">Candidatus Roizmanbacteria bacterium RIFCSPHIGHO2_01_FULL_39_24</name>
    <dbReference type="NCBI Taxonomy" id="1802032"/>
    <lineage>
        <taxon>Bacteria</taxon>
        <taxon>Candidatus Roizmaniibacteriota</taxon>
    </lineage>
</organism>
<keyword evidence="1" id="KW-0812">Transmembrane</keyword>